<evidence type="ECO:0000256" key="1">
    <source>
        <dbReference type="SAM" id="MobiDB-lite"/>
    </source>
</evidence>
<dbReference type="Proteomes" id="UP000238206">
    <property type="component" value="Unassembled WGS sequence"/>
</dbReference>
<name>A0A2S8J566_BURCE</name>
<sequence length="320" mass="35815">MRQCRPSSLGRPPENRTPSPAGSAFFVKGAYEGCAMNVDFCSGVPDPVREVYALVDAADTPYPEMSVEAARWLVSDPRMEAFYQSESLAWASGSNADTAWRLWFDAALCAADIDEDVSREAIKRQQVNVSKLVQVLDEARDLVNDIEQDEASARISIPIEFSDVLHLLEATAQHPGIVDDYDRARYEADSRPRLDEIFRFNGSSACFIPSVAQLLAGLSAMAFGLEAQLARRETIPWRARLAADQLTSQKSNKYRAYVCSVDRAMWEARREYVGENDAECWRLPDSLLAIQCKVALGEGDLEGFVERMRKHRLSFDSDDL</sequence>
<feature type="region of interest" description="Disordered" evidence="1">
    <location>
        <begin position="1"/>
        <end position="20"/>
    </location>
</feature>
<dbReference type="AlphaFoldDB" id="A0A2S8J566"/>
<evidence type="ECO:0000313" key="2">
    <source>
        <dbReference type="EMBL" id="PQP22113.1"/>
    </source>
</evidence>
<reference evidence="2 3" key="1">
    <citation type="submission" date="2018-02" db="EMBL/GenBank/DDBJ databases">
        <title>Draft genome sequencing of Burkholderia cepacia Y14-15.</title>
        <authorList>
            <person name="Zheng B.-X."/>
        </authorList>
    </citation>
    <scope>NUCLEOTIDE SEQUENCE [LARGE SCALE GENOMIC DNA]</scope>
    <source>
        <strain evidence="2 3">Y14-15</strain>
    </source>
</reference>
<accession>A0A2S8J566</accession>
<proteinExistence type="predicted"/>
<comment type="caution">
    <text evidence="2">The sequence shown here is derived from an EMBL/GenBank/DDBJ whole genome shotgun (WGS) entry which is preliminary data.</text>
</comment>
<evidence type="ECO:0000313" key="3">
    <source>
        <dbReference type="Proteomes" id="UP000238206"/>
    </source>
</evidence>
<protein>
    <submittedName>
        <fullName evidence="2">Uncharacterized protein</fullName>
    </submittedName>
</protein>
<gene>
    <name evidence="2" type="ORF">C5615_00085</name>
</gene>
<organism evidence="2 3">
    <name type="scientific">Burkholderia cepacia</name>
    <name type="common">Pseudomonas cepacia</name>
    <dbReference type="NCBI Taxonomy" id="292"/>
    <lineage>
        <taxon>Bacteria</taxon>
        <taxon>Pseudomonadati</taxon>
        <taxon>Pseudomonadota</taxon>
        <taxon>Betaproteobacteria</taxon>
        <taxon>Burkholderiales</taxon>
        <taxon>Burkholderiaceae</taxon>
        <taxon>Burkholderia</taxon>
        <taxon>Burkholderia cepacia complex</taxon>
    </lineage>
</organism>
<dbReference type="EMBL" id="PUIQ01000001">
    <property type="protein sequence ID" value="PQP22113.1"/>
    <property type="molecule type" value="Genomic_DNA"/>
</dbReference>